<sequence length="266" mass="28435">MRVGFVGLGTMGKGMAKNLLKAGFALTVYDIRKELCDELQQLGAKVAGSLKELGAANKVVVSMVFDDNQTREVLFGKDGVLEGLKQGTLIITSNLSPSFIRTLTHEVDEGVSILDAPVSGGSVGADAGTLAIMVGGKKEVFEQYRALFEAMGKNIFYCGGSSTGLMAKLTNNMILEGTVALVLESMALGTAVGLDPALLLNIYNTSTGESWVTKYWDFVTEWRTTRPNTLVSLHKDVDLALAFAGEVGISLPITSFLHKFDLSERG</sequence>
<evidence type="ECO:0000256" key="3">
    <source>
        <dbReference type="PIRSR" id="PIRSR000103-1"/>
    </source>
</evidence>
<feature type="domain" description="3-hydroxyisobutyrate dehydrogenase-like NAD-binding" evidence="5">
    <location>
        <begin position="164"/>
        <end position="256"/>
    </location>
</feature>
<dbReference type="PANTHER" id="PTHR22981">
    <property type="entry name" value="3-HYDROXYISOBUTYRATE DEHYDROGENASE-RELATED"/>
    <property type="match status" value="1"/>
</dbReference>
<evidence type="ECO:0000313" key="7">
    <source>
        <dbReference type="Proteomes" id="UP000807825"/>
    </source>
</evidence>
<evidence type="ECO:0000259" key="5">
    <source>
        <dbReference type="Pfam" id="PF14833"/>
    </source>
</evidence>
<evidence type="ECO:0000313" key="6">
    <source>
        <dbReference type="EMBL" id="MBI5249825.1"/>
    </source>
</evidence>
<protein>
    <submittedName>
        <fullName evidence="6">NAD(P)-dependent oxidoreductase</fullName>
    </submittedName>
</protein>
<dbReference type="InterPro" id="IPR008927">
    <property type="entry name" value="6-PGluconate_DH-like_C_sf"/>
</dbReference>
<keyword evidence="1" id="KW-0560">Oxidoreductase</keyword>
<feature type="domain" description="6-phosphogluconate dehydrogenase NADP-binding" evidence="4">
    <location>
        <begin position="2"/>
        <end position="159"/>
    </location>
</feature>
<dbReference type="InterPro" id="IPR006115">
    <property type="entry name" value="6PGDH_NADP-bd"/>
</dbReference>
<dbReference type="SUPFAM" id="SSF51735">
    <property type="entry name" value="NAD(P)-binding Rossmann-fold domains"/>
    <property type="match status" value="1"/>
</dbReference>
<dbReference type="EMBL" id="JACRDE010000270">
    <property type="protein sequence ID" value="MBI5249825.1"/>
    <property type="molecule type" value="Genomic_DNA"/>
</dbReference>
<dbReference type="PIRSF" id="PIRSF000103">
    <property type="entry name" value="HIBADH"/>
    <property type="match status" value="1"/>
</dbReference>
<dbReference type="PROSITE" id="PS00895">
    <property type="entry name" value="3_HYDROXYISOBUT_DH"/>
    <property type="match status" value="1"/>
</dbReference>
<name>A0A9D6Z3G3_9BACT</name>
<gene>
    <name evidence="6" type="ORF">HY912_10045</name>
</gene>
<evidence type="ECO:0000256" key="1">
    <source>
        <dbReference type="ARBA" id="ARBA00023002"/>
    </source>
</evidence>
<dbReference type="GO" id="GO:0016054">
    <property type="term" value="P:organic acid catabolic process"/>
    <property type="evidence" value="ECO:0007669"/>
    <property type="project" value="UniProtKB-ARBA"/>
</dbReference>
<feature type="active site" evidence="3">
    <location>
        <position position="168"/>
    </location>
</feature>
<dbReference type="InterPro" id="IPR002204">
    <property type="entry name" value="3-OH-isobutyrate_DH-rel_CS"/>
</dbReference>
<dbReference type="InterPro" id="IPR013328">
    <property type="entry name" value="6PGD_dom2"/>
</dbReference>
<dbReference type="GO" id="GO:0016616">
    <property type="term" value="F:oxidoreductase activity, acting on the CH-OH group of donors, NAD or NADP as acceptor"/>
    <property type="evidence" value="ECO:0007669"/>
    <property type="project" value="TreeGrafter"/>
</dbReference>
<dbReference type="GO" id="GO:0051287">
    <property type="term" value="F:NAD binding"/>
    <property type="evidence" value="ECO:0007669"/>
    <property type="project" value="InterPro"/>
</dbReference>
<dbReference type="PANTHER" id="PTHR22981:SF7">
    <property type="entry name" value="3-HYDROXYISOBUTYRATE DEHYDROGENASE, MITOCHONDRIAL"/>
    <property type="match status" value="1"/>
</dbReference>
<proteinExistence type="predicted"/>
<dbReference type="Proteomes" id="UP000807825">
    <property type="component" value="Unassembled WGS sequence"/>
</dbReference>
<keyword evidence="2" id="KW-0520">NAD</keyword>
<dbReference type="Pfam" id="PF03446">
    <property type="entry name" value="NAD_binding_2"/>
    <property type="match status" value="1"/>
</dbReference>
<reference evidence="6" key="1">
    <citation type="submission" date="2020-07" db="EMBL/GenBank/DDBJ databases">
        <title>Huge and variable diversity of episymbiotic CPR bacteria and DPANN archaea in groundwater ecosystems.</title>
        <authorList>
            <person name="He C.Y."/>
            <person name="Keren R."/>
            <person name="Whittaker M."/>
            <person name="Farag I.F."/>
            <person name="Doudna J."/>
            <person name="Cate J.H.D."/>
            <person name="Banfield J.F."/>
        </authorList>
    </citation>
    <scope>NUCLEOTIDE SEQUENCE</scope>
    <source>
        <strain evidence="6">NC_groundwater_1664_Pr3_B-0.1um_52_9</strain>
    </source>
</reference>
<dbReference type="InterPro" id="IPR029154">
    <property type="entry name" value="HIBADH-like_NADP-bd"/>
</dbReference>
<organism evidence="6 7">
    <name type="scientific">Desulfomonile tiedjei</name>
    <dbReference type="NCBI Taxonomy" id="2358"/>
    <lineage>
        <taxon>Bacteria</taxon>
        <taxon>Pseudomonadati</taxon>
        <taxon>Thermodesulfobacteriota</taxon>
        <taxon>Desulfomonilia</taxon>
        <taxon>Desulfomonilales</taxon>
        <taxon>Desulfomonilaceae</taxon>
        <taxon>Desulfomonile</taxon>
    </lineage>
</organism>
<dbReference type="Pfam" id="PF14833">
    <property type="entry name" value="NAD_binding_11"/>
    <property type="match status" value="1"/>
</dbReference>
<dbReference type="Gene3D" id="3.40.50.720">
    <property type="entry name" value="NAD(P)-binding Rossmann-like Domain"/>
    <property type="match status" value="1"/>
</dbReference>
<evidence type="ECO:0000259" key="4">
    <source>
        <dbReference type="Pfam" id="PF03446"/>
    </source>
</evidence>
<comment type="caution">
    <text evidence="6">The sequence shown here is derived from an EMBL/GenBank/DDBJ whole genome shotgun (WGS) entry which is preliminary data.</text>
</comment>
<dbReference type="SUPFAM" id="SSF48179">
    <property type="entry name" value="6-phosphogluconate dehydrogenase C-terminal domain-like"/>
    <property type="match status" value="1"/>
</dbReference>
<accession>A0A9D6Z3G3</accession>
<evidence type="ECO:0000256" key="2">
    <source>
        <dbReference type="ARBA" id="ARBA00023027"/>
    </source>
</evidence>
<dbReference type="AlphaFoldDB" id="A0A9D6Z3G3"/>
<dbReference type="InterPro" id="IPR036291">
    <property type="entry name" value="NAD(P)-bd_dom_sf"/>
</dbReference>
<dbReference type="InterPro" id="IPR015815">
    <property type="entry name" value="HIBADH-related"/>
</dbReference>
<dbReference type="Gene3D" id="1.10.1040.10">
    <property type="entry name" value="N-(1-d-carboxylethyl)-l-norvaline Dehydrogenase, domain 2"/>
    <property type="match status" value="1"/>
</dbReference>
<dbReference type="GO" id="GO:0050661">
    <property type="term" value="F:NADP binding"/>
    <property type="evidence" value="ECO:0007669"/>
    <property type="project" value="InterPro"/>
</dbReference>